<gene>
    <name evidence="1" type="primary">jg21972</name>
    <name evidence="1" type="ORF">PAEG_LOCUS18418</name>
</gene>
<protein>
    <submittedName>
        <fullName evidence="1">Jg21972 protein</fullName>
    </submittedName>
</protein>
<comment type="caution">
    <text evidence="1">The sequence shown here is derived from an EMBL/GenBank/DDBJ whole genome shotgun (WGS) entry which is preliminary data.</text>
</comment>
<dbReference type="Proteomes" id="UP000838756">
    <property type="component" value="Unassembled WGS sequence"/>
</dbReference>
<dbReference type="AlphaFoldDB" id="A0A8S4RXX4"/>
<organism evidence="1 2">
    <name type="scientific">Pararge aegeria aegeria</name>
    <dbReference type="NCBI Taxonomy" id="348720"/>
    <lineage>
        <taxon>Eukaryota</taxon>
        <taxon>Metazoa</taxon>
        <taxon>Ecdysozoa</taxon>
        <taxon>Arthropoda</taxon>
        <taxon>Hexapoda</taxon>
        <taxon>Insecta</taxon>
        <taxon>Pterygota</taxon>
        <taxon>Neoptera</taxon>
        <taxon>Endopterygota</taxon>
        <taxon>Lepidoptera</taxon>
        <taxon>Glossata</taxon>
        <taxon>Ditrysia</taxon>
        <taxon>Papilionoidea</taxon>
        <taxon>Nymphalidae</taxon>
        <taxon>Satyrinae</taxon>
        <taxon>Satyrini</taxon>
        <taxon>Parargina</taxon>
        <taxon>Pararge</taxon>
    </lineage>
</organism>
<proteinExistence type="predicted"/>
<keyword evidence="2" id="KW-1185">Reference proteome</keyword>
<accession>A0A8S4RXX4</accession>
<evidence type="ECO:0000313" key="2">
    <source>
        <dbReference type="Proteomes" id="UP000838756"/>
    </source>
</evidence>
<sequence length="102" mass="10936">MITIIIIISMSTNGRSKYYGLVPLGSSGSPRPVFVTRPLVPLVRGPSLCFPGGVAHQHLGVPTSIRFFELYAPPLILQLRVSLSYVGNSGSSTDLLIPDLIT</sequence>
<dbReference type="EMBL" id="CAKXAJ010025617">
    <property type="protein sequence ID" value="CAH2242061.1"/>
    <property type="molecule type" value="Genomic_DNA"/>
</dbReference>
<evidence type="ECO:0000313" key="1">
    <source>
        <dbReference type="EMBL" id="CAH2242061.1"/>
    </source>
</evidence>
<name>A0A8S4RXX4_9NEOP</name>
<reference evidence="1" key="1">
    <citation type="submission" date="2022-03" db="EMBL/GenBank/DDBJ databases">
        <authorList>
            <person name="Lindestad O."/>
        </authorList>
    </citation>
    <scope>NUCLEOTIDE SEQUENCE</scope>
</reference>